<dbReference type="PANTHER" id="PTHR13774">
    <property type="entry name" value="PHENAZINE BIOSYNTHESIS PROTEIN"/>
    <property type="match status" value="1"/>
</dbReference>
<keyword evidence="3" id="KW-1185">Reference proteome</keyword>
<dbReference type="InterPro" id="IPR003719">
    <property type="entry name" value="Phenazine_PhzF-like"/>
</dbReference>
<evidence type="ECO:0000313" key="3">
    <source>
        <dbReference type="Proteomes" id="UP000617355"/>
    </source>
</evidence>
<evidence type="ECO:0000256" key="1">
    <source>
        <dbReference type="ARBA" id="ARBA00008270"/>
    </source>
</evidence>
<evidence type="ECO:0000313" key="2">
    <source>
        <dbReference type="EMBL" id="GGD33594.1"/>
    </source>
</evidence>
<dbReference type="Proteomes" id="UP000617355">
    <property type="component" value="Unassembled WGS sequence"/>
</dbReference>
<dbReference type="Pfam" id="PF02567">
    <property type="entry name" value="PhzC-PhzF"/>
    <property type="match status" value="1"/>
</dbReference>
<name>A0ABQ1QNN0_9RHOB</name>
<reference evidence="3" key="1">
    <citation type="journal article" date="2019" name="Int. J. Syst. Evol. Microbiol.">
        <title>The Global Catalogue of Microorganisms (GCM) 10K type strain sequencing project: providing services to taxonomists for standard genome sequencing and annotation.</title>
        <authorList>
            <consortium name="The Broad Institute Genomics Platform"/>
            <consortium name="The Broad Institute Genome Sequencing Center for Infectious Disease"/>
            <person name="Wu L."/>
            <person name="Ma J."/>
        </authorList>
    </citation>
    <scope>NUCLEOTIDE SEQUENCE [LARGE SCALE GENOMIC DNA]</scope>
    <source>
        <strain evidence="3">CGMCC 1.12922</strain>
    </source>
</reference>
<dbReference type="RefSeq" id="WP_188527209.1">
    <property type="nucleotide sequence ID" value="NZ_BMGI01000002.1"/>
</dbReference>
<organism evidence="2 3">
    <name type="scientific">Sinisalibacter lacisalsi</name>
    <dbReference type="NCBI Taxonomy" id="1526570"/>
    <lineage>
        <taxon>Bacteria</taxon>
        <taxon>Pseudomonadati</taxon>
        <taxon>Pseudomonadota</taxon>
        <taxon>Alphaproteobacteria</taxon>
        <taxon>Rhodobacterales</taxon>
        <taxon>Roseobacteraceae</taxon>
        <taxon>Sinisalibacter</taxon>
    </lineage>
</organism>
<dbReference type="SUPFAM" id="SSF54506">
    <property type="entry name" value="Diaminopimelate epimerase-like"/>
    <property type="match status" value="1"/>
</dbReference>
<proteinExistence type="inferred from homology"/>
<gene>
    <name evidence="2" type="ORF">GCM10011358_17090</name>
</gene>
<comment type="similarity">
    <text evidence="1">Belongs to the PhzF family.</text>
</comment>
<dbReference type="PANTHER" id="PTHR13774:SF32">
    <property type="entry name" value="ANTISENSE-ENHANCING SEQUENCE 1"/>
    <property type="match status" value="1"/>
</dbReference>
<dbReference type="Gene3D" id="3.10.310.10">
    <property type="entry name" value="Diaminopimelate Epimerase, Chain A, domain 1"/>
    <property type="match status" value="2"/>
</dbReference>
<dbReference type="NCBIfam" id="TIGR00654">
    <property type="entry name" value="PhzF_family"/>
    <property type="match status" value="1"/>
</dbReference>
<protein>
    <submittedName>
        <fullName evidence="2">Phenazine antibiotic biosynthesis-like protein</fullName>
    </submittedName>
</protein>
<dbReference type="PIRSF" id="PIRSF016184">
    <property type="entry name" value="PhzC_PhzF"/>
    <property type="match status" value="1"/>
</dbReference>
<comment type="caution">
    <text evidence="2">The sequence shown here is derived from an EMBL/GenBank/DDBJ whole genome shotgun (WGS) entry which is preliminary data.</text>
</comment>
<sequence length="277" mass="28752">MTDYLVYDVFTARRHGGNPLAILPDARALPEDELQAIAREFNLSETVFLYPPENPAHTARLRIFTPTMEVPFAGHPTIGAAAMLAEAGLGPDMVLELGIGPLAARAAGGRASFTTSAPLQRLASPPPALVARALGTTPDRLAGAPEMASLGLAFTFTELADRATLAALAPDPAAFREGAAAFPASLDFAQYAFVDAGDRIHARMFAPLDNIPEDPATGSAAATLAALLADRRGGPVALTVHQGDDMGRPSVIEVEAGPGGVTVAGQAVRVMEGRLLR</sequence>
<accession>A0ABQ1QNN0</accession>
<dbReference type="EMBL" id="BMGI01000002">
    <property type="protein sequence ID" value="GGD33594.1"/>
    <property type="molecule type" value="Genomic_DNA"/>
</dbReference>